<feature type="region of interest" description="Disordered" evidence="7">
    <location>
        <begin position="173"/>
        <end position="193"/>
    </location>
</feature>
<proteinExistence type="inferred from homology"/>
<dbReference type="OrthoDB" id="9815592at2"/>
<dbReference type="GO" id="GO:0005737">
    <property type="term" value="C:cytoplasm"/>
    <property type="evidence" value="ECO:0007669"/>
    <property type="project" value="InterPro"/>
</dbReference>
<comment type="caution">
    <text evidence="8">The sequence shown here is derived from an EMBL/GenBank/DDBJ whole genome shotgun (WGS) entry which is preliminary data.</text>
</comment>
<keyword evidence="3 6" id="KW-0808">Transferase</keyword>
<evidence type="ECO:0000256" key="6">
    <source>
        <dbReference type="PIRNR" id="PIRNR000441"/>
    </source>
</evidence>
<organism evidence="8 10">
    <name type="scientific">Lyngbya aestuarii BL J</name>
    <dbReference type="NCBI Taxonomy" id="1348334"/>
    <lineage>
        <taxon>Bacteria</taxon>
        <taxon>Bacillati</taxon>
        <taxon>Cyanobacteriota</taxon>
        <taxon>Cyanophyceae</taxon>
        <taxon>Oscillatoriophycideae</taxon>
        <taxon>Oscillatoriales</taxon>
        <taxon>Microcoleaceae</taxon>
        <taxon>Lyngbya</taxon>
    </lineage>
</organism>
<comment type="similarity">
    <text evidence="1 6">Belongs to the transferase hexapeptide repeat family.</text>
</comment>
<dbReference type="InterPro" id="IPR001451">
    <property type="entry name" value="Hexapep"/>
</dbReference>
<dbReference type="GO" id="GO:0031470">
    <property type="term" value="C:carboxysome"/>
    <property type="evidence" value="ECO:0007669"/>
    <property type="project" value="UniProtKB-ARBA"/>
</dbReference>
<sequence>METSLESNQISPKIKSKVSATEPDWNREKLKNWWSPNRQLIKSIRQYQKWQKQGGLFAKFFKNIHVLEHRFWSVASGADIPLNCQLGGGLVLTHPNGIVIHPQATIGPNCLILQQVTITKGVQIGGHVDIGAGAKILKQAYIGDHAKIGANAVVICDVPPGATAVGIPARIIPAKNSDSSDHSPQTLEDSENL</sequence>
<evidence type="ECO:0000256" key="3">
    <source>
        <dbReference type="ARBA" id="ARBA00022679"/>
    </source>
</evidence>
<dbReference type="InterPro" id="IPR011004">
    <property type="entry name" value="Trimer_LpxA-like_sf"/>
</dbReference>
<accession>U7Q988</accession>
<dbReference type="InterPro" id="IPR005881">
    <property type="entry name" value="Ser_O-AcTrfase"/>
</dbReference>
<evidence type="ECO:0000313" key="9">
    <source>
        <dbReference type="EMBL" id="ERT06100.1"/>
    </source>
</evidence>
<comment type="catalytic activity">
    <reaction evidence="6">
        <text>L-serine + acetyl-CoA = O-acetyl-L-serine + CoA</text>
        <dbReference type="Rhea" id="RHEA:24560"/>
        <dbReference type="ChEBI" id="CHEBI:33384"/>
        <dbReference type="ChEBI" id="CHEBI:57287"/>
        <dbReference type="ChEBI" id="CHEBI:57288"/>
        <dbReference type="ChEBI" id="CHEBI:58340"/>
        <dbReference type="EC" id="2.3.1.30"/>
    </reaction>
</comment>
<reference evidence="8 10" key="1">
    <citation type="journal article" date="2013" name="Front. Microbiol.">
        <title>Comparative genomic analyses of the cyanobacterium, Lyngbya aestuarii BL J, a powerful hydrogen producer.</title>
        <authorList>
            <person name="Kothari A."/>
            <person name="Vaughn M."/>
            <person name="Garcia-Pichel F."/>
        </authorList>
    </citation>
    <scope>NUCLEOTIDE SEQUENCE [LARGE SCALE GENOMIC DNA]</scope>
    <source>
        <strain evidence="8 10">BL J</strain>
    </source>
</reference>
<dbReference type="GO" id="GO:0043886">
    <property type="term" value="F:structural constituent of carboxysome shell"/>
    <property type="evidence" value="ECO:0007669"/>
    <property type="project" value="UniProtKB-ARBA"/>
</dbReference>
<dbReference type="EMBL" id="AUZM01000042">
    <property type="protein sequence ID" value="ERT06100.1"/>
    <property type="molecule type" value="Genomic_DNA"/>
</dbReference>
<evidence type="ECO:0000256" key="4">
    <source>
        <dbReference type="ARBA" id="ARBA00022737"/>
    </source>
</evidence>
<evidence type="ECO:0000256" key="5">
    <source>
        <dbReference type="ARBA" id="ARBA00023315"/>
    </source>
</evidence>
<dbReference type="Proteomes" id="UP000017127">
    <property type="component" value="Unassembled WGS sequence"/>
</dbReference>
<evidence type="ECO:0000256" key="7">
    <source>
        <dbReference type="SAM" id="MobiDB-lite"/>
    </source>
</evidence>
<gene>
    <name evidence="9" type="ORF">M595_3912</name>
    <name evidence="8" type="ORF">M595_6293</name>
</gene>
<keyword evidence="5 6" id="KW-0012">Acyltransferase</keyword>
<dbReference type="AlphaFoldDB" id="U7Q988"/>
<dbReference type="Gene3D" id="2.160.10.10">
    <property type="entry name" value="Hexapeptide repeat proteins"/>
    <property type="match status" value="1"/>
</dbReference>
<dbReference type="InterPro" id="IPR045304">
    <property type="entry name" value="LbH_SAT"/>
</dbReference>
<dbReference type="PANTHER" id="PTHR42811">
    <property type="entry name" value="SERINE ACETYLTRANSFERASE"/>
    <property type="match status" value="1"/>
</dbReference>
<protein>
    <recommendedName>
        <fullName evidence="2 6">Serine acetyltransferase</fullName>
        <ecNumber evidence="6">2.3.1.30</ecNumber>
    </recommendedName>
</protein>
<keyword evidence="4" id="KW-0677">Repeat</keyword>
<dbReference type="PROSITE" id="PS00101">
    <property type="entry name" value="HEXAPEP_TRANSFERASES"/>
    <property type="match status" value="1"/>
</dbReference>
<dbReference type="CDD" id="cd03354">
    <property type="entry name" value="LbH_SAT"/>
    <property type="match status" value="1"/>
</dbReference>
<name>U7Q988_9CYAN</name>
<evidence type="ECO:0000256" key="2">
    <source>
        <dbReference type="ARBA" id="ARBA00018522"/>
    </source>
</evidence>
<evidence type="ECO:0000313" key="8">
    <source>
        <dbReference type="EMBL" id="ERT03767.1"/>
    </source>
</evidence>
<keyword evidence="10" id="KW-1185">Reference proteome</keyword>
<dbReference type="InterPro" id="IPR018357">
    <property type="entry name" value="Hexapep_transf_CS"/>
</dbReference>
<dbReference type="SUPFAM" id="SSF51161">
    <property type="entry name" value="Trimeric LpxA-like enzymes"/>
    <property type="match status" value="1"/>
</dbReference>
<dbReference type="PATRIC" id="fig|1348334.3.peg.3783"/>
<dbReference type="PIRSF" id="PIRSF000441">
    <property type="entry name" value="CysE"/>
    <property type="match status" value="1"/>
</dbReference>
<dbReference type="Pfam" id="PF00132">
    <property type="entry name" value="Hexapep"/>
    <property type="match status" value="1"/>
</dbReference>
<dbReference type="EMBL" id="AUZM01000223">
    <property type="protein sequence ID" value="ERT03767.1"/>
    <property type="molecule type" value="Genomic_DNA"/>
</dbReference>
<dbReference type="EC" id="2.3.1.30" evidence="6"/>
<evidence type="ECO:0000256" key="1">
    <source>
        <dbReference type="ARBA" id="ARBA00007274"/>
    </source>
</evidence>
<dbReference type="GO" id="GO:0006535">
    <property type="term" value="P:cysteine biosynthetic process from serine"/>
    <property type="evidence" value="ECO:0007669"/>
    <property type="project" value="InterPro"/>
</dbReference>
<evidence type="ECO:0000313" key="10">
    <source>
        <dbReference type="Proteomes" id="UP000017127"/>
    </source>
</evidence>
<dbReference type="GO" id="GO:0009001">
    <property type="term" value="F:serine O-acetyltransferase activity"/>
    <property type="evidence" value="ECO:0007669"/>
    <property type="project" value="UniProtKB-EC"/>
</dbReference>
<dbReference type="RefSeq" id="WP_023067637.1">
    <property type="nucleotide sequence ID" value="NZ_AUZM01000042.1"/>
</dbReference>